<reference evidence="2" key="1">
    <citation type="submission" date="2021-02" db="EMBL/GenBank/DDBJ databases">
        <authorList>
            <person name="Nowell W R."/>
        </authorList>
    </citation>
    <scope>NUCLEOTIDE SEQUENCE</scope>
</reference>
<dbReference type="Pfam" id="PF13768">
    <property type="entry name" value="VWA_3"/>
    <property type="match status" value="1"/>
</dbReference>
<feature type="domain" description="VWFA" evidence="1">
    <location>
        <begin position="61"/>
        <end position="222"/>
    </location>
</feature>
<dbReference type="PANTHER" id="PTHR46785">
    <property type="entry name" value="VON WILLEBRAND FACTOR A DOMAIN-CONTAINING PROTEIN 3B"/>
    <property type="match status" value="1"/>
</dbReference>
<evidence type="ECO:0000313" key="2">
    <source>
        <dbReference type="EMBL" id="CAF1541038.1"/>
    </source>
</evidence>
<dbReference type="Gene3D" id="3.40.50.410">
    <property type="entry name" value="von Willebrand factor, type A domain"/>
    <property type="match status" value="1"/>
</dbReference>
<evidence type="ECO:0000259" key="1">
    <source>
        <dbReference type="PROSITE" id="PS50234"/>
    </source>
</evidence>
<dbReference type="InterPro" id="IPR002035">
    <property type="entry name" value="VWF_A"/>
</dbReference>
<dbReference type="PROSITE" id="PS50234">
    <property type="entry name" value="VWFA"/>
    <property type="match status" value="1"/>
</dbReference>
<name>A0A815VWX7_9BILA</name>
<dbReference type="AlphaFoldDB" id="A0A815VWX7"/>
<accession>A0A815VWX7</accession>
<dbReference type="InterPro" id="IPR036465">
    <property type="entry name" value="vWFA_dom_sf"/>
</dbReference>
<sequence length="232" mass="26819">MIPKPEQRIDALQVIDENLLDPVNSFQLRNLFAAYLLPQVDQLLAEVRGQSHIYGSVTSTRVIFLIDASGSMSTEFRTNCGEYFNRLQFIVHDLHKILHHRAEPQLKFNIIHFSTHVRPWKHSLTHATSHHLKEAEHYLDHLQPEGHTNTHDALKQALNDEEADTIYLLSDGEPSTDMRTILWDLKAWLQQRRNPCVIHTIAFLMGNTQNDPKPKEFMAEVAKISIYVQLET</sequence>
<dbReference type="Proteomes" id="UP000663834">
    <property type="component" value="Unassembled WGS sequence"/>
</dbReference>
<dbReference type="PANTHER" id="PTHR46785:SF1">
    <property type="entry name" value="VON WILLEBRAND FACTOR A DOMAIN-CONTAINING PROTEIN 3B"/>
    <property type="match status" value="1"/>
</dbReference>
<evidence type="ECO:0000313" key="3">
    <source>
        <dbReference type="Proteomes" id="UP000663834"/>
    </source>
</evidence>
<dbReference type="SMART" id="SM00327">
    <property type="entry name" value="VWA"/>
    <property type="match status" value="1"/>
</dbReference>
<dbReference type="EMBL" id="CAJNOW010008594">
    <property type="protein sequence ID" value="CAF1541038.1"/>
    <property type="molecule type" value="Genomic_DNA"/>
</dbReference>
<protein>
    <recommendedName>
        <fullName evidence="1">VWFA domain-containing protein</fullName>
    </recommendedName>
</protein>
<comment type="caution">
    <text evidence="2">The sequence shown here is derived from an EMBL/GenBank/DDBJ whole genome shotgun (WGS) entry which is preliminary data.</text>
</comment>
<dbReference type="SUPFAM" id="SSF53300">
    <property type="entry name" value="vWA-like"/>
    <property type="match status" value="1"/>
</dbReference>
<dbReference type="OrthoDB" id="299997at2759"/>
<gene>
    <name evidence="2" type="ORF">KQP761_LOCUS16967</name>
</gene>
<organism evidence="2 3">
    <name type="scientific">Rotaria magnacalcarata</name>
    <dbReference type="NCBI Taxonomy" id="392030"/>
    <lineage>
        <taxon>Eukaryota</taxon>
        <taxon>Metazoa</taxon>
        <taxon>Spiralia</taxon>
        <taxon>Gnathifera</taxon>
        <taxon>Rotifera</taxon>
        <taxon>Eurotatoria</taxon>
        <taxon>Bdelloidea</taxon>
        <taxon>Philodinida</taxon>
        <taxon>Philodinidae</taxon>
        <taxon>Rotaria</taxon>
    </lineage>
</organism>
<proteinExistence type="predicted"/>